<keyword evidence="9" id="KW-1185">Reference proteome</keyword>
<dbReference type="SUPFAM" id="SSF51395">
    <property type="entry name" value="FMN-linked oxidoreductases"/>
    <property type="match status" value="1"/>
</dbReference>
<dbReference type="KEGG" id="hdn:Hden_0548"/>
<comment type="pathway">
    <text evidence="2">Pyrimidine metabolism; UMP biosynthesis via de novo pathway.</text>
</comment>
<keyword evidence="3" id="KW-0285">Flavoprotein</keyword>
<evidence type="ECO:0000256" key="6">
    <source>
        <dbReference type="ARBA" id="ARBA00023002"/>
    </source>
</evidence>
<reference evidence="9" key="1">
    <citation type="journal article" date="2011" name="J. Bacteriol.">
        <title>Genome sequences of eight morphologically diverse alphaproteobacteria.</title>
        <authorList>
            <consortium name="US DOE Joint Genome Institute"/>
            <person name="Brown P.J."/>
            <person name="Kysela D.T."/>
            <person name="Buechlein A."/>
            <person name="Hemmerich C."/>
            <person name="Brun Y.V."/>
        </authorList>
    </citation>
    <scope>NUCLEOTIDE SEQUENCE [LARGE SCALE GENOMIC DNA]</scope>
    <source>
        <strain evidence="9">ATCC 51888 / DSM 1869 / NCIB 11706 / TK 0415</strain>
    </source>
</reference>
<sequence length="243" mass="25612">MMSIQPLLSVRSAPVEAMGLHFPNPIGLAAGFDRTGEHAPSPLASGFGHVEIGTINSEAGLATPLRHSANGARLGINIGSLRPGLDDLVIEDFEMRLRQAAPFADYVVANLTAPAMQRSGNSPGVDQLMRRLSKVRDEISEARGSRTPLLVKLDGGAIGDPIPAAVTAACVYGLDGIVLVSDRLRRIEEISNHMAALTLISVGGIQTAADIRARLVAGASLVQIHRAFADGGKQLLFRMLAEL</sequence>
<evidence type="ECO:0000259" key="7">
    <source>
        <dbReference type="Pfam" id="PF01180"/>
    </source>
</evidence>
<evidence type="ECO:0000256" key="5">
    <source>
        <dbReference type="ARBA" id="ARBA00022975"/>
    </source>
</evidence>
<dbReference type="AlphaFoldDB" id="D8JSB0"/>
<keyword evidence="4" id="KW-0288">FMN</keyword>
<dbReference type="PANTHER" id="PTHR48109">
    <property type="entry name" value="DIHYDROOROTATE DEHYDROGENASE (QUINONE), MITOCHONDRIAL-RELATED"/>
    <property type="match status" value="1"/>
</dbReference>
<dbReference type="Proteomes" id="UP000002033">
    <property type="component" value="Chromosome"/>
</dbReference>
<dbReference type="HOGENOM" id="CLU_013640_2_1_5"/>
<feature type="domain" description="Dihydroorotate dehydrogenase catalytic" evidence="7">
    <location>
        <begin position="15"/>
        <end position="58"/>
    </location>
</feature>
<evidence type="ECO:0000256" key="4">
    <source>
        <dbReference type="ARBA" id="ARBA00022643"/>
    </source>
</evidence>
<name>D8JSB0_HYPDA</name>
<dbReference type="Gene3D" id="3.20.20.70">
    <property type="entry name" value="Aldolase class I"/>
    <property type="match status" value="3"/>
</dbReference>
<evidence type="ECO:0000256" key="3">
    <source>
        <dbReference type="ARBA" id="ARBA00022630"/>
    </source>
</evidence>
<comment type="cofactor">
    <cofactor evidence="1">
        <name>FMN</name>
        <dbReference type="ChEBI" id="CHEBI:58210"/>
    </cofactor>
</comment>
<proteinExistence type="predicted"/>
<dbReference type="GO" id="GO:0006207">
    <property type="term" value="P:'de novo' pyrimidine nucleobase biosynthetic process"/>
    <property type="evidence" value="ECO:0007669"/>
    <property type="project" value="TreeGrafter"/>
</dbReference>
<organism evidence="8 9">
    <name type="scientific">Hyphomicrobium denitrificans (strain ATCC 51888 / DSM 1869 / NCIMB 11706 / TK 0415)</name>
    <dbReference type="NCBI Taxonomy" id="582899"/>
    <lineage>
        <taxon>Bacteria</taxon>
        <taxon>Pseudomonadati</taxon>
        <taxon>Pseudomonadota</taxon>
        <taxon>Alphaproteobacteria</taxon>
        <taxon>Hyphomicrobiales</taxon>
        <taxon>Hyphomicrobiaceae</taxon>
        <taxon>Hyphomicrobium</taxon>
    </lineage>
</organism>
<evidence type="ECO:0000256" key="2">
    <source>
        <dbReference type="ARBA" id="ARBA00004725"/>
    </source>
</evidence>
<dbReference type="GO" id="GO:0009220">
    <property type="term" value="P:pyrimidine ribonucleotide biosynthetic process"/>
    <property type="evidence" value="ECO:0007669"/>
    <property type="project" value="TreeGrafter"/>
</dbReference>
<keyword evidence="6" id="KW-0560">Oxidoreductase</keyword>
<evidence type="ECO:0000313" key="9">
    <source>
        <dbReference type="Proteomes" id="UP000002033"/>
    </source>
</evidence>
<dbReference type="eggNOG" id="COG0167">
    <property type="taxonomic scope" value="Bacteria"/>
</dbReference>
<dbReference type="GO" id="GO:0005886">
    <property type="term" value="C:plasma membrane"/>
    <property type="evidence" value="ECO:0007669"/>
    <property type="project" value="TreeGrafter"/>
</dbReference>
<evidence type="ECO:0000256" key="1">
    <source>
        <dbReference type="ARBA" id="ARBA00001917"/>
    </source>
</evidence>
<feature type="domain" description="Dihydroorotate dehydrogenase catalytic" evidence="7">
    <location>
        <begin position="173"/>
        <end position="239"/>
    </location>
</feature>
<dbReference type="InterPro" id="IPR050074">
    <property type="entry name" value="DHO_dehydrogenase"/>
</dbReference>
<keyword evidence="5" id="KW-0665">Pyrimidine biosynthesis</keyword>
<dbReference type="InterPro" id="IPR005720">
    <property type="entry name" value="Dihydroorotate_DH_cat"/>
</dbReference>
<evidence type="ECO:0000313" key="8">
    <source>
        <dbReference type="EMBL" id="ADJ22369.1"/>
    </source>
</evidence>
<dbReference type="EMBL" id="CP002083">
    <property type="protein sequence ID" value="ADJ22369.1"/>
    <property type="molecule type" value="Genomic_DNA"/>
</dbReference>
<dbReference type="GO" id="GO:0005737">
    <property type="term" value="C:cytoplasm"/>
    <property type="evidence" value="ECO:0007669"/>
    <property type="project" value="InterPro"/>
</dbReference>
<accession>D8JSB0</accession>
<gene>
    <name evidence="8" type="ordered locus">Hden_0548</name>
</gene>
<dbReference type="STRING" id="582899.Hden_0548"/>
<dbReference type="OrthoDB" id="7930647at2"/>
<dbReference type="Pfam" id="PF01180">
    <property type="entry name" value="DHO_dh"/>
    <property type="match status" value="2"/>
</dbReference>
<protein>
    <submittedName>
        <fullName evidence="8">Dihydroorotate oxidase</fullName>
    </submittedName>
</protein>
<dbReference type="GO" id="GO:0004152">
    <property type="term" value="F:dihydroorotate dehydrogenase activity"/>
    <property type="evidence" value="ECO:0007669"/>
    <property type="project" value="TreeGrafter"/>
</dbReference>
<dbReference type="PANTHER" id="PTHR48109:SF4">
    <property type="entry name" value="DIHYDROOROTATE DEHYDROGENASE (QUINONE), MITOCHONDRIAL"/>
    <property type="match status" value="1"/>
</dbReference>
<dbReference type="InterPro" id="IPR013785">
    <property type="entry name" value="Aldolase_TIM"/>
</dbReference>